<reference evidence="2 4" key="1">
    <citation type="submission" date="2015-09" db="EMBL/GenBank/DDBJ databases">
        <title>Identification and resolution of microdiversity through metagenomic sequencing of parallel consortia.</title>
        <authorList>
            <person name="Nelson W.C."/>
            <person name="Romine M.F."/>
            <person name="Lindemann S.R."/>
        </authorList>
    </citation>
    <scope>NUCLEOTIDE SEQUENCE [LARGE SCALE GENOMIC DNA]</scope>
    <source>
        <strain evidence="2">HL-109</strain>
    </source>
</reference>
<organism evidence="2 4">
    <name type="scientific">Saliniramus fredricksonii</name>
    <dbReference type="NCBI Taxonomy" id="1653334"/>
    <lineage>
        <taxon>Bacteria</taxon>
        <taxon>Pseudomonadati</taxon>
        <taxon>Pseudomonadota</taxon>
        <taxon>Alphaproteobacteria</taxon>
        <taxon>Hyphomicrobiales</taxon>
        <taxon>Salinarimonadaceae</taxon>
        <taxon>Saliniramus</taxon>
    </lineage>
</organism>
<name>A0A0P7XR15_9HYPH</name>
<evidence type="ECO:0000313" key="2">
    <source>
        <dbReference type="EMBL" id="KPQ10044.1"/>
    </source>
</evidence>
<evidence type="ECO:0000313" key="4">
    <source>
        <dbReference type="Proteomes" id="UP000050497"/>
    </source>
</evidence>
<evidence type="ECO:0000313" key="5">
    <source>
        <dbReference type="Proteomes" id="UP000182800"/>
    </source>
</evidence>
<accession>A0A0P7XR15</accession>
<keyword evidence="1" id="KW-1133">Transmembrane helix</keyword>
<keyword evidence="1" id="KW-0812">Transmembrane</keyword>
<dbReference type="Proteomes" id="UP000182800">
    <property type="component" value="Unassembled WGS sequence"/>
</dbReference>
<dbReference type="EMBL" id="FMBM01000002">
    <property type="protein sequence ID" value="SCC80529.1"/>
    <property type="molecule type" value="Genomic_DNA"/>
</dbReference>
<evidence type="ECO:0000313" key="3">
    <source>
        <dbReference type="EMBL" id="SCC80529.1"/>
    </source>
</evidence>
<comment type="caution">
    <text evidence="2">The sequence shown here is derived from an EMBL/GenBank/DDBJ whole genome shotgun (WGS) entry which is preliminary data.</text>
</comment>
<dbReference type="Proteomes" id="UP000050497">
    <property type="component" value="Unassembled WGS sequence"/>
</dbReference>
<feature type="transmembrane region" description="Helical" evidence="1">
    <location>
        <begin position="12"/>
        <end position="30"/>
    </location>
</feature>
<dbReference type="STRING" id="1653334.GA0071312_1546"/>
<proteinExistence type="predicted"/>
<keyword evidence="5" id="KW-1185">Reference proteome</keyword>
<dbReference type="AlphaFoldDB" id="A0A0P7XR15"/>
<protein>
    <submittedName>
        <fullName evidence="2">Uncharacterized protein</fullName>
    </submittedName>
</protein>
<reference evidence="3 5" key="2">
    <citation type="submission" date="2016-08" db="EMBL/GenBank/DDBJ databases">
        <authorList>
            <person name="Varghese N."/>
            <person name="Submissions Spin"/>
        </authorList>
    </citation>
    <scope>NUCLEOTIDE SEQUENCE [LARGE SCALE GENOMIC DNA]</scope>
    <source>
        <strain evidence="3 5">HL-109</strain>
    </source>
</reference>
<keyword evidence="1" id="KW-0472">Membrane</keyword>
<sequence length="193" mass="21464">MNIDPDTLHLSLIVAGAAGAALMALMLIFWRSKTELEHRYAFLGDLREDLRRSFAAANRVLRKPDLPEPLRRMILFLVSGYADEARGKAFADFMLDHVAAGARDADKPSEDGISAAMEDLWRRDPDLAKEVHGILASLSFGLMMLNNIERFRVRCLEAETARAPDTLIQRLAGIIKRDLEDGPRPDGGGLRPI</sequence>
<gene>
    <name evidence="3" type="ORF">GA0071312_1546</name>
    <name evidence="2" type="ORF">HLUCCO17_12265</name>
</gene>
<dbReference type="EMBL" id="LJSX01000019">
    <property type="protein sequence ID" value="KPQ10044.1"/>
    <property type="molecule type" value="Genomic_DNA"/>
</dbReference>
<evidence type="ECO:0000256" key="1">
    <source>
        <dbReference type="SAM" id="Phobius"/>
    </source>
</evidence>